<gene>
    <name evidence="1" type="ORF">ADEAN_000936000</name>
</gene>
<keyword evidence="2" id="KW-1185">Reference proteome</keyword>
<dbReference type="EMBL" id="LR877167">
    <property type="protein sequence ID" value="CAD2221825.1"/>
    <property type="molecule type" value="Genomic_DNA"/>
</dbReference>
<evidence type="ECO:0000313" key="2">
    <source>
        <dbReference type="Proteomes" id="UP000515908"/>
    </source>
</evidence>
<proteinExistence type="predicted"/>
<sequence length="75" mass="8555">MNGSIVRKVTRIRNIRVTLHRWKEKNIVSQTDVVDTLSTLIHGKKGEDYSFAYYHNALVDQDVPWAVVLSALSLS</sequence>
<evidence type="ECO:0000313" key="1">
    <source>
        <dbReference type="EMBL" id="CAD2221825.1"/>
    </source>
</evidence>
<reference evidence="1 2" key="1">
    <citation type="submission" date="2020-08" db="EMBL/GenBank/DDBJ databases">
        <authorList>
            <person name="Newling K."/>
            <person name="Davey J."/>
            <person name="Forrester S."/>
        </authorList>
    </citation>
    <scope>NUCLEOTIDE SEQUENCE [LARGE SCALE GENOMIC DNA]</scope>
    <source>
        <strain evidence="2">Crithidia deanei Carvalho (ATCC PRA-265)</strain>
    </source>
</reference>
<organism evidence="1 2">
    <name type="scientific">Angomonas deanei</name>
    <dbReference type="NCBI Taxonomy" id="59799"/>
    <lineage>
        <taxon>Eukaryota</taxon>
        <taxon>Discoba</taxon>
        <taxon>Euglenozoa</taxon>
        <taxon>Kinetoplastea</taxon>
        <taxon>Metakinetoplastina</taxon>
        <taxon>Trypanosomatida</taxon>
        <taxon>Trypanosomatidae</taxon>
        <taxon>Strigomonadinae</taxon>
        <taxon>Angomonas</taxon>
    </lineage>
</organism>
<dbReference type="VEuPathDB" id="TriTrypDB:ADEAN_000936000"/>
<dbReference type="AlphaFoldDB" id="A0A7G2CQR6"/>
<accession>A0A7G2CQR6</accession>
<protein>
    <submittedName>
        <fullName evidence="1">Uncharacterized protein</fullName>
    </submittedName>
</protein>
<name>A0A7G2CQR6_9TRYP</name>
<dbReference type="Proteomes" id="UP000515908">
    <property type="component" value="Chromosome 23"/>
</dbReference>